<dbReference type="AlphaFoldDB" id="A0A8C5WF74"/>
<feature type="domain" description="Endonuclease/exonuclease/phosphatase" evidence="11">
    <location>
        <begin position="8"/>
        <end position="204"/>
    </location>
</feature>
<dbReference type="GO" id="GO:0006284">
    <property type="term" value="P:base-excision repair"/>
    <property type="evidence" value="ECO:0007669"/>
    <property type="project" value="TreeGrafter"/>
</dbReference>
<evidence type="ECO:0000256" key="1">
    <source>
        <dbReference type="ARBA" id="ARBA00000493"/>
    </source>
</evidence>
<dbReference type="OrthoDB" id="9836372at2759"/>
<dbReference type="EC" id="3.1.11.2" evidence="3"/>
<dbReference type="Ensembl" id="ENSLLET00000035126.1">
    <property type="protein sequence ID" value="ENSLLEP00000033840.1"/>
    <property type="gene ID" value="ENSLLEG00000021403.1"/>
</dbReference>
<keyword evidence="4 9" id="KW-0479">Metal-binding</keyword>
<dbReference type="Gene3D" id="3.60.10.10">
    <property type="entry name" value="Endonuclease/exonuclease/phosphatase"/>
    <property type="match status" value="1"/>
</dbReference>
<evidence type="ECO:0000256" key="6">
    <source>
        <dbReference type="ARBA" id="ARBA00022801"/>
    </source>
</evidence>
<evidence type="ECO:0000256" key="5">
    <source>
        <dbReference type="ARBA" id="ARBA00022763"/>
    </source>
</evidence>
<organism evidence="12 13">
    <name type="scientific">Leptobrachium leishanense</name>
    <name type="common">Leishan spiny toad</name>
    <dbReference type="NCBI Taxonomy" id="445787"/>
    <lineage>
        <taxon>Eukaryota</taxon>
        <taxon>Metazoa</taxon>
        <taxon>Chordata</taxon>
        <taxon>Craniata</taxon>
        <taxon>Vertebrata</taxon>
        <taxon>Euteleostomi</taxon>
        <taxon>Amphibia</taxon>
        <taxon>Batrachia</taxon>
        <taxon>Anura</taxon>
        <taxon>Pelobatoidea</taxon>
        <taxon>Megophryidae</taxon>
        <taxon>Leptobrachium</taxon>
    </lineage>
</organism>
<evidence type="ECO:0000256" key="4">
    <source>
        <dbReference type="ARBA" id="ARBA00022723"/>
    </source>
</evidence>
<dbReference type="GO" id="GO:0003906">
    <property type="term" value="F:DNA-(apurinic or apyrimidinic site) endonuclease activity"/>
    <property type="evidence" value="ECO:0007669"/>
    <property type="project" value="TreeGrafter"/>
</dbReference>
<dbReference type="PANTHER" id="PTHR22748:SF26">
    <property type="entry name" value="ENDONUCLEASE_EXONUCLEASE_PHOSPHATASE DOMAIN-CONTAINING PROTEIN"/>
    <property type="match status" value="1"/>
</dbReference>
<reference evidence="12" key="2">
    <citation type="submission" date="2025-09" db="UniProtKB">
        <authorList>
            <consortium name="Ensembl"/>
        </authorList>
    </citation>
    <scope>IDENTIFICATION</scope>
</reference>
<comment type="similarity">
    <text evidence="2">Belongs to the DNA repair enzymes AP/ExoA family.</text>
</comment>
<dbReference type="GeneTree" id="ENSGT01070000253955"/>
<dbReference type="GO" id="GO:0008311">
    <property type="term" value="F:double-stranded DNA 3'-5' DNA exonuclease activity"/>
    <property type="evidence" value="ECO:0007669"/>
    <property type="project" value="UniProtKB-EC"/>
</dbReference>
<evidence type="ECO:0000256" key="10">
    <source>
        <dbReference type="PIRSR" id="PIRSR604808-3"/>
    </source>
</evidence>
<dbReference type="Proteomes" id="UP000694569">
    <property type="component" value="Unplaced"/>
</dbReference>
<dbReference type="Pfam" id="PF03372">
    <property type="entry name" value="Exo_endo_phos"/>
    <property type="match status" value="1"/>
</dbReference>
<comment type="catalytic activity">
    <reaction evidence="1">
        <text>Exonucleolytic cleavage in the 3'- to 5'-direction to yield nucleoside 5'-phosphates.</text>
        <dbReference type="EC" id="3.1.11.2"/>
    </reaction>
</comment>
<evidence type="ECO:0000256" key="9">
    <source>
        <dbReference type="PIRSR" id="PIRSR604808-2"/>
    </source>
</evidence>
<dbReference type="InterPro" id="IPR005135">
    <property type="entry name" value="Endo/exonuclease/phosphatase"/>
</dbReference>
<feature type="binding site" evidence="9">
    <location>
        <position position="144"/>
    </location>
    <ligand>
        <name>Mg(2+)</name>
        <dbReference type="ChEBI" id="CHEBI:18420"/>
        <label>1</label>
    </ligand>
</feature>
<evidence type="ECO:0000313" key="13">
    <source>
        <dbReference type="Proteomes" id="UP000694569"/>
    </source>
</evidence>
<dbReference type="GO" id="GO:0008081">
    <property type="term" value="F:phosphoric diester hydrolase activity"/>
    <property type="evidence" value="ECO:0007669"/>
    <property type="project" value="TreeGrafter"/>
</dbReference>
<dbReference type="InterPro" id="IPR036691">
    <property type="entry name" value="Endo/exonu/phosph_ase_sf"/>
</dbReference>
<dbReference type="GO" id="GO:0005634">
    <property type="term" value="C:nucleus"/>
    <property type="evidence" value="ECO:0007669"/>
    <property type="project" value="TreeGrafter"/>
</dbReference>
<keyword evidence="8" id="KW-0234">DNA repair</keyword>
<sequence length="221" mass="25097">MTKIRFISLNVRGLNIPQKRRKALTDLHRQGGDIVFLQETHFRADAAPSLSSRFYSQSFYSIYDASKARGVAILLARHIPFTVIHQQQDANGRFLFVKGTLGNQKITLANIYLPNRGQCAELRSILSKLDKFREGLLICGGDFNVSLDSSREGVYPTPSVDDSLRGRFLHLLHKHQLVDGWRALNPTVRDYTFYSAVAHSYSRLDTFLIPHHQLTTLPDKS</sequence>
<keyword evidence="6" id="KW-0378">Hydrolase</keyword>
<keyword evidence="5" id="KW-0227">DNA damage</keyword>
<protein>
    <recommendedName>
        <fullName evidence="3">exodeoxyribonuclease III</fullName>
        <ecNumber evidence="3">3.1.11.2</ecNumber>
    </recommendedName>
</protein>
<dbReference type="GO" id="GO:0046872">
    <property type="term" value="F:metal ion binding"/>
    <property type="evidence" value="ECO:0007669"/>
    <property type="project" value="UniProtKB-KW"/>
</dbReference>
<keyword evidence="13" id="KW-1185">Reference proteome</keyword>
<accession>A0A8C5WF74</accession>
<comment type="cofactor">
    <cofactor evidence="9">
        <name>Mg(2+)</name>
        <dbReference type="ChEBI" id="CHEBI:18420"/>
    </cofactor>
    <cofactor evidence="9">
        <name>Mn(2+)</name>
        <dbReference type="ChEBI" id="CHEBI:29035"/>
    </cofactor>
    <text evidence="9">Probably binds two magnesium or manganese ions per subunit.</text>
</comment>
<feature type="site" description="Transition state stabilizer" evidence="10">
    <location>
        <position position="144"/>
    </location>
</feature>
<feature type="binding site" evidence="9">
    <location>
        <position position="10"/>
    </location>
    <ligand>
        <name>Mg(2+)</name>
        <dbReference type="ChEBI" id="CHEBI:18420"/>
        <label>1</label>
    </ligand>
</feature>
<evidence type="ECO:0000256" key="2">
    <source>
        <dbReference type="ARBA" id="ARBA00007092"/>
    </source>
</evidence>
<evidence type="ECO:0000259" key="11">
    <source>
        <dbReference type="Pfam" id="PF03372"/>
    </source>
</evidence>
<reference evidence="12" key="1">
    <citation type="submission" date="2025-08" db="UniProtKB">
        <authorList>
            <consortium name="Ensembl"/>
        </authorList>
    </citation>
    <scope>IDENTIFICATION</scope>
</reference>
<feature type="binding site" evidence="9">
    <location>
        <position position="142"/>
    </location>
    <ligand>
        <name>Mg(2+)</name>
        <dbReference type="ChEBI" id="CHEBI:18420"/>
        <label>1</label>
    </ligand>
</feature>
<evidence type="ECO:0000256" key="8">
    <source>
        <dbReference type="ARBA" id="ARBA00023204"/>
    </source>
</evidence>
<dbReference type="SUPFAM" id="SSF56219">
    <property type="entry name" value="DNase I-like"/>
    <property type="match status" value="1"/>
</dbReference>
<evidence type="ECO:0000313" key="12">
    <source>
        <dbReference type="Ensembl" id="ENSLLEP00000033840.1"/>
    </source>
</evidence>
<keyword evidence="7 9" id="KW-0460">Magnesium</keyword>
<dbReference type="PANTHER" id="PTHR22748">
    <property type="entry name" value="AP ENDONUCLEASE"/>
    <property type="match status" value="1"/>
</dbReference>
<keyword evidence="9" id="KW-0464">Manganese</keyword>
<evidence type="ECO:0000256" key="3">
    <source>
        <dbReference type="ARBA" id="ARBA00012115"/>
    </source>
</evidence>
<dbReference type="InterPro" id="IPR004808">
    <property type="entry name" value="AP_endonuc_1"/>
</dbReference>
<proteinExistence type="inferred from homology"/>
<name>A0A8C5WF74_9ANUR</name>
<feature type="binding site" evidence="9">
    <location>
        <position position="39"/>
    </location>
    <ligand>
        <name>Mg(2+)</name>
        <dbReference type="ChEBI" id="CHEBI:18420"/>
        <label>1</label>
    </ligand>
</feature>
<dbReference type="CDD" id="cd09076">
    <property type="entry name" value="L1-EN"/>
    <property type="match status" value="1"/>
</dbReference>
<evidence type="ECO:0000256" key="7">
    <source>
        <dbReference type="ARBA" id="ARBA00022842"/>
    </source>
</evidence>